<dbReference type="AlphaFoldDB" id="A0A160VTN0"/>
<sequence length="154" mass="18115">MTVREYLSVLESARLIYVLEAWDISKKKHAHRKEKKIVFQSPLIAVSLAVYLGEDPLEFIEENIEWLVEHTAITHVIWSMERPIIKEKHSFVGFYYDQTKECDLVIKDRGFFGIEVKYGRVKKRKYGFPVIYLSKDELGEDVIPTALYLYGLKK</sequence>
<dbReference type="EMBL" id="CP015193">
    <property type="protein sequence ID" value="ASJ17256.1"/>
    <property type="molecule type" value="Genomic_DNA"/>
</dbReference>
<evidence type="ECO:0000313" key="2">
    <source>
        <dbReference type="EMBL" id="ASJ17256.1"/>
    </source>
</evidence>
<reference evidence="3" key="2">
    <citation type="submission" date="2016-01" db="EMBL/GenBank/DDBJ databases">
        <authorList>
            <person name="Oliw E.H."/>
        </authorList>
    </citation>
    <scope>NUCLEOTIDE SEQUENCE</scope>
    <source>
        <strain evidence="3">1</strain>
    </source>
</reference>
<dbReference type="Proteomes" id="UP000250189">
    <property type="component" value="Chromosome"/>
</dbReference>
<accession>A0A160VTN0</accession>
<proteinExistence type="predicted"/>
<dbReference type="Pfam" id="PF13635">
    <property type="entry name" value="DUF4143"/>
    <property type="match status" value="1"/>
</dbReference>
<organism evidence="3 4">
    <name type="scientific">Thermococcus chitonophagus</name>
    <dbReference type="NCBI Taxonomy" id="54262"/>
    <lineage>
        <taxon>Archaea</taxon>
        <taxon>Methanobacteriati</taxon>
        <taxon>Methanobacteriota</taxon>
        <taxon>Thermococci</taxon>
        <taxon>Thermococcales</taxon>
        <taxon>Thermococcaceae</taxon>
        <taxon>Thermococcus</taxon>
    </lineage>
</organism>
<evidence type="ECO:0000259" key="1">
    <source>
        <dbReference type="Pfam" id="PF13635"/>
    </source>
</evidence>
<gene>
    <name evidence="2" type="ORF">A3L04_09350</name>
    <name evidence="3" type="ORF">CHITON_1097</name>
</gene>
<evidence type="ECO:0000313" key="4">
    <source>
        <dbReference type="Proteomes" id="UP000093069"/>
    </source>
</evidence>
<name>A0A160VTN0_9EURY</name>
<dbReference type="InterPro" id="IPR025420">
    <property type="entry name" value="DUF4143"/>
</dbReference>
<protein>
    <recommendedName>
        <fullName evidence="1">DUF4143 domain-containing protein</fullName>
    </recommendedName>
</protein>
<dbReference type="KEGG" id="tch:CHITON_1097"/>
<dbReference type="STRING" id="54262.CHITON_1097"/>
<reference evidence="4" key="1">
    <citation type="submission" date="2016-01" db="EMBL/GenBank/DDBJ databases">
        <authorList>
            <person name="Vorgias C.E."/>
        </authorList>
    </citation>
    <scope>NUCLEOTIDE SEQUENCE [LARGE SCALE GENOMIC DNA]</scope>
</reference>
<feature type="domain" description="DUF4143" evidence="1">
    <location>
        <begin position="2"/>
        <end position="119"/>
    </location>
</feature>
<dbReference type="Proteomes" id="UP000093069">
    <property type="component" value="Chromosome I"/>
</dbReference>
<reference evidence="2 5" key="3">
    <citation type="submission" date="2016-04" db="EMBL/GenBank/DDBJ databases">
        <title>Complete genome sequence of Thermococcus chitonophagus type strain GC74.</title>
        <authorList>
            <person name="Oger P.M."/>
        </authorList>
    </citation>
    <scope>NUCLEOTIDE SEQUENCE [LARGE SCALE GENOMIC DNA]</scope>
    <source>
        <strain evidence="2 5">GC74</strain>
    </source>
</reference>
<evidence type="ECO:0000313" key="5">
    <source>
        <dbReference type="Proteomes" id="UP000250189"/>
    </source>
</evidence>
<dbReference type="EMBL" id="LN999010">
    <property type="protein sequence ID" value="CUX77876.1"/>
    <property type="molecule type" value="Genomic_DNA"/>
</dbReference>
<keyword evidence="5" id="KW-1185">Reference proteome</keyword>
<evidence type="ECO:0000313" key="3">
    <source>
        <dbReference type="EMBL" id="CUX77876.1"/>
    </source>
</evidence>